<reference evidence="1 2" key="1">
    <citation type="journal article" date="2015" name="PLoS ONE">
        <title>Investigation of a Large Collection of Pseudomonas aeruginosa Bacteriophages Collected from a Single Environmental Source in Abidjan, Cote d'Ivoire.</title>
        <authorList>
            <person name="Essoh C."/>
            <person name="Latino L."/>
            <person name="Midoux C."/>
            <person name="Blouin Y."/>
            <person name="Loukou G."/>
            <person name="Nguetta S.P."/>
            <person name="Lathro S."/>
            <person name="Cablanmian A."/>
            <person name="Kouassi A.K."/>
            <person name="Vergnaud G."/>
            <person name="Pourcel C."/>
        </authorList>
    </citation>
    <scope>NUCLEOTIDE SEQUENCE [LARGE SCALE GENOMIC DNA]</scope>
    <source>
        <strain evidence="1">Ab22</strain>
    </source>
</reference>
<sequence>MDELTEDITVWTPFGSFLVAVTNDYVQGRCNSRSYNSNGVEQVVYRWAFVDGKFACGVYVEGRCMGLCGWTK</sequence>
<gene>
    <name evidence="1" type="primary">ORF04</name>
</gene>
<evidence type="ECO:0000313" key="2">
    <source>
        <dbReference type="Proteomes" id="UP000030227"/>
    </source>
</evidence>
<dbReference type="RefSeq" id="YP_009125572.1">
    <property type="nucleotide sequence ID" value="NC_026599.1"/>
</dbReference>
<proteinExistence type="predicted"/>
<dbReference type="KEGG" id="vg:23680468"/>
<dbReference type="GeneID" id="23680468"/>
<keyword evidence="2" id="KW-1185">Reference proteome</keyword>
<accession>A0A0A1IWN9</accession>
<name>A0A0A1IWN9_9CAUD</name>
<protein>
    <submittedName>
        <fullName evidence="1">Uncharacterized protein</fullName>
    </submittedName>
</protein>
<dbReference type="OrthoDB" id="20639at10239"/>
<organism evidence="1 2">
    <name type="scientific">Pseudomonas phage vB_PaeP_C2-10_Ab22</name>
    <dbReference type="NCBI Taxonomy" id="1548906"/>
    <lineage>
        <taxon>Viruses</taxon>
        <taxon>Duplodnaviria</taxon>
        <taxon>Heunggongvirae</taxon>
        <taxon>Uroviricota</taxon>
        <taxon>Caudoviricetes</taxon>
        <taxon>Bruynoghevirus</taxon>
        <taxon>Bruynoghevirus Ab22</taxon>
    </lineage>
</organism>
<dbReference type="EMBL" id="LN610578">
    <property type="protein sequence ID" value="CEF89719.1"/>
    <property type="molecule type" value="Genomic_DNA"/>
</dbReference>
<dbReference type="Proteomes" id="UP000030227">
    <property type="component" value="Segment"/>
</dbReference>
<evidence type="ECO:0000313" key="1">
    <source>
        <dbReference type="EMBL" id="CEF89719.1"/>
    </source>
</evidence>